<evidence type="ECO:0000313" key="2">
    <source>
        <dbReference type="EMBL" id="GLU50223.1"/>
    </source>
</evidence>
<proteinExistence type="predicted"/>
<evidence type="ECO:0000256" key="1">
    <source>
        <dbReference type="SAM" id="MobiDB-lite"/>
    </source>
</evidence>
<feature type="region of interest" description="Disordered" evidence="1">
    <location>
        <begin position="29"/>
        <end position="65"/>
    </location>
</feature>
<dbReference type="Proteomes" id="UP001165092">
    <property type="component" value="Unassembled WGS sequence"/>
</dbReference>
<name>A0A9W6UL23_9ACTN</name>
<dbReference type="AlphaFoldDB" id="A0A9W6UL23"/>
<dbReference type="EMBL" id="BSQG01000012">
    <property type="protein sequence ID" value="GLU50223.1"/>
    <property type="molecule type" value="Genomic_DNA"/>
</dbReference>
<protein>
    <submittedName>
        <fullName evidence="2">Uncharacterized protein</fullName>
    </submittedName>
</protein>
<evidence type="ECO:0000313" key="3">
    <source>
        <dbReference type="Proteomes" id="UP001165092"/>
    </source>
</evidence>
<accession>A0A9W6UL23</accession>
<comment type="caution">
    <text evidence="2">The sequence shown here is derived from an EMBL/GenBank/DDBJ whole genome shotgun (WGS) entry which is preliminary data.</text>
</comment>
<sequence>MAWVSCQAVNGMSGKASIGGLPRVRRLLPGRASPRFGGRGDTDVGALATRRPGAGPTRSPYGGAAVLTRQRGDPTVLRHWNAVTAPSTARRTTRSRADP</sequence>
<organism evidence="2 3">
    <name type="scientific">Nocardiopsis ansamitocini</name>
    <dbReference type="NCBI Taxonomy" id="1670832"/>
    <lineage>
        <taxon>Bacteria</taxon>
        <taxon>Bacillati</taxon>
        <taxon>Actinomycetota</taxon>
        <taxon>Actinomycetes</taxon>
        <taxon>Streptosporangiales</taxon>
        <taxon>Nocardiopsidaceae</taxon>
        <taxon>Nocardiopsis</taxon>
    </lineage>
</organism>
<gene>
    <name evidence="2" type="ORF">Nans01_45740</name>
</gene>
<reference evidence="2" key="1">
    <citation type="submission" date="2023-02" db="EMBL/GenBank/DDBJ databases">
        <title>Nocardiopsis ansamitocini NBRC 112285.</title>
        <authorList>
            <person name="Ichikawa N."/>
            <person name="Sato H."/>
            <person name="Tonouchi N."/>
        </authorList>
    </citation>
    <scope>NUCLEOTIDE SEQUENCE</scope>
    <source>
        <strain evidence="2">NBRC 112285</strain>
    </source>
</reference>
<keyword evidence="3" id="KW-1185">Reference proteome</keyword>